<dbReference type="SMART" id="SM00893">
    <property type="entry name" value="ETF"/>
    <property type="match status" value="1"/>
</dbReference>
<keyword evidence="6" id="KW-1185">Reference proteome</keyword>
<feature type="binding site" evidence="3">
    <location>
        <begin position="284"/>
        <end position="291"/>
    </location>
    <ligand>
        <name>FAD</name>
        <dbReference type="ChEBI" id="CHEBI:57692"/>
    </ligand>
</feature>
<dbReference type="PANTHER" id="PTHR43153:SF1">
    <property type="entry name" value="ELECTRON TRANSFER FLAVOPROTEIN SUBUNIT ALPHA, MITOCHONDRIAL"/>
    <property type="match status" value="1"/>
</dbReference>
<dbReference type="AlphaFoldDB" id="A0A9R1CXP2"/>
<dbReference type="RefSeq" id="WP_223926421.1">
    <property type="nucleotide sequence ID" value="NZ_BPTU01000001.1"/>
</dbReference>
<dbReference type="Gene3D" id="3.40.50.1220">
    <property type="entry name" value="TPP-binding domain"/>
    <property type="match status" value="1"/>
</dbReference>
<dbReference type="InterPro" id="IPR001308">
    <property type="entry name" value="ETF_a/FixB"/>
</dbReference>
<keyword evidence="3" id="KW-0274">FAD</keyword>
<organism evidence="5 6">
    <name type="scientific">Prevotella lacticifex</name>
    <dbReference type="NCBI Taxonomy" id="2854755"/>
    <lineage>
        <taxon>Bacteria</taxon>
        <taxon>Pseudomonadati</taxon>
        <taxon>Bacteroidota</taxon>
        <taxon>Bacteroidia</taxon>
        <taxon>Bacteroidales</taxon>
        <taxon>Prevotellaceae</taxon>
        <taxon>Prevotella</taxon>
    </lineage>
</organism>
<feature type="binding site" evidence="3">
    <location>
        <position position="305"/>
    </location>
    <ligand>
        <name>FAD</name>
        <dbReference type="ChEBI" id="CHEBI:57692"/>
    </ligand>
</feature>
<comment type="caution">
    <text evidence="5">The sequence shown here is derived from an EMBL/GenBank/DDBJ whole genome shotgun (WGS) entry which is preliminary data.</text>
</comment>
<evidence type="ECO:0000256" key="2">
    <source>
        <dbReference type="ARBA" id="ARBA00022982"/>
    </source>
</evidence>
<dbReference type="CDD" id="cd01715">
    <property type="entry name" value="ETF_alpha"/>
    <property type="match status" value="1"/>
</dbReference>
<name>A0A9R1CXP2_9BACT</name>
<protein>
    <submittedName>
        <fullName evidence="5">Electron transfer flavoprotein subunit alpha</fullName>
    </submittedName>
</protein>
<dbReference type="PIRSF" id="PIRSF000089">
    <property type="entry name" value="Electra_flavoP_a"/>
    <property type="match status" value="1"/>
</dbReference>
<gene>
    <name evidence="5" type="ORF">PRLR5076_11260</name>
</gene>
<dbReference type="Pfam" id="PF00766">
    <property type="entry name" value="ETF_alpha"/>
    <property type="match status" value="1"/>
</dbReference>
<keyword evidence="2" id="KW-0249">Electron transport</keyword>
<accession>A0A9R1CXP2</accession>
<evidence type="ECO:0000256" key="3">
    <source>
        <dbReference type="PIRSR" id="PIRSR000089-1"/>
    </source>
</evidence>
<dbReference type="SUPFAM" id="SSF52402">
    <property type="entry name" value="Adenine nucleotide alpha hydrolases-like"/>
    <property type="match status" value="1"/>
</dbReference>
<evidence type="ECO:0000313" key="6">
    <source>
        <dbReference type="Proteomes" id="UP000825483"/>
    </source>
</evidence>
<keyword evidence="3" id="KW-0285">Flavoprotein</keyword>
<dbReference type="InterPro" id="IPR014730">
    <property type="entry name" value="ETF_a/b_N"/>
</dbReference>
<dbReference type="InterPro" id="IPR014729">
    <property type="entry name" value="Rossmann-like_a/b/a_fold"/>
</dbReference>
<sequence length="340" mass="36689">MNNVFVYCEIEKTTVAEVSQELLTKGRKLANELGVDLNAVVAGTGIKGKVEDQILPYGVDKLFVFDGEGLFPYTSAPHTDILVNLFKEEQPQIALLGATVIGRDLGPRVSSSLTSGLTADCTQLEIGDYDDKKSGKHYDKLLYQIRPAFGGNIVATIVNPDHRPQMATVRSGVMQKALYEGKAKGEVVYPDPKKYVDPASYAVQVIDRHVEAAKNNLKGAAIVVAGGYGMGSKEGFDMLFQLAKELHAEVGASRAAVDAGWVDHDRQIGQTGVTVHPKVYIACGISGQIQHIAGMQDAGIIISVNSDPDAPINKIADYVINGTVEEVVPKLIKYYKQNSK</sequence>
<dbReference type="PANTHER" id="PTHR43153">
    <property type="entry name" value="ELECTRON TRANSFER FLAVOPROTEIN ALPHA"/>
    <property type="match status" value="1"/>
</dbReference>
<feature type="binding site" evidence="3">
    <location>
        <begin position="253"/>
        <end position="254"/>
    </location>
    <ligand>
        <name>FAD</name>
        <dbReference type="ChEBI" id="CHEBI:57692"/>
    </ligand>
</feature>
<dbReference type="EMBL" id="BPUB01000001">
    <property type="protein sequence ID" value="GJG58275.1"/>
    <property type="molecule type" value="Genomic_DNA"/>
</dbReference>
<feature type="domain" description="Electron transfer flavoprotein alpha/beta-subunit N-terminal" evidence="4">
    <location>
        <begin position="4"/>
        <end position="205"/>
    </location>
</feature>
<comment type="similarity">
    <text evidence="1">Belongs to the ETF alpha-subunit/FixB family.</text>
</comment>
<evidence type="ECO:0000256" key="1">
    <source>
        <dbReference type="ARBA" id="ARBA00005817"/>
    </source>
</evidence>
<dbReference type="SUPFAM" id="SSF52467">
    <property type="entry name" value="DHS-like NAD/FAD-binding domain"/>
    <property type="match status" value="1"/>
</dbReference>
<reference evidence="5" key="1">
    <citation type="journal article" date="2022" name="Int. J. Syst. Evol. Microbiol.">
        <title>Prevotella lacticifex sp. nov., isolated from the rumen of cows.</title>
        <authorList>
            <person name="Shinkai T."/>
            <person name="Ikeyama N."/>
            <person name="Kumagai M."/>
            <person name="Ohmori H."/>
            <person name="Sakamoto M."/>
            <person name="Ohkuma M."/>
            <person name="Mitsumori M."/>
        </authorList>
    </citation>
    <scope>NUCLEOTIDE SEQUENCE</scope>
    <source>
        <strain evidence="5">R5076</strain>
    </source>
</reference>
<evidence type="ECO:0000259" key="4">
    <source>
        <dbReference type="SMART" id="SM00893"/>
    </source>
</evidence>
<dbReference type="InterPro" id="IPR014731">
    <property type="entry name" value="ETF_asu_C"/>
</dbReference>
<comment type="cofactor">
    <cofactor evidence="3">
        <name>FAD</name>
        <dbReference type="ChEBI" id="CHEBI:57692"/>
    </cofactor>
    <text evidence="3">Binds 1 FAD per dimer.</text>
</comment>
<dbReference type="Pfam" id="PF01012">
    <property type="entry name" value="ETF"/>
    <property type="match status" value="1"/>
</dbReference>
<dbReference type="InterPro" id="IPR029035">
    <property type="entry name" value="DHS-like_NAD/FAD-binding_dom"/>
</dbReference>
<feature type="binding site" evidence="3">
    <location>
        <begin position="267"/>
        <end position="271"/>
    </location>
    <ligand>
        <name>FAD</name>
        <dbReference type="ChEBI" id="CHEBI:57692"/>
    </ligand>
</feature>
<dbReference type="Proteomes" id="UP000825483">
    <property type="component" value="Unassembled WGS sequence"/>
</dbReference>
<dbReference type="InterPro" id="IPR033947">
    <property type="entry name" value="ETF_alpha_N"/>
</dbReference>
<dbReference type="GO" id="GO:0050660">
    <property type="term" value="F:flavin adenine dinucleotide binding"/>
    <property type="evidence" value="ECO:0007669"/>
    <property type="project" value="InterPro"/>
</dbReference>
<evidence type="ECO:0000313" key="5">
    <source>
        <dbReference type="EMBL" id="GJG58275.1"/>
    </source>
</evidence>
<dbReference type="Gene3D" id="3.40.50.620">
    <property type="entry name" value="HUPs"/>
    <property type="match status" value="1"/>
</dbReference>
<keyword evidence="2" id="KW-0813">Transport</keyword>
<dbReference type="GO" id="GO:0033539">
    <property type="term" value="P:fatty acid beta-oxidation using acyl-CoA dehydrogenase"/>
    <property type="evidence" value="ECO:0007669"/>
    <property type="project" value="TreeGrafter"/>
</dbReference>
<proteinExistence type="inferred from homology"/>
<dbReference type="GO" id="GO:0009055">
    <property type="term" value="F:electron transfer activity"/>
    <property type="evidence" value="ECO:0007669"/>
    <property type="project" value="InterPro"/>
</dbReference>
<dbReference type="GeneID" id="72467698"/>